<dbReference type="Pfam" id="PF10502">
    <property type="entry name" value="Peptidase_S26"/>
    <property type="match status" value="1"/>
</dbReference>
<dbReference type="GO" id="GO:0016020">
    <property type="term" value="C:membrane"/>
    <property type="evidence" value="ECO:0007669"/>
    <property type="project" value="UniProtKB-SubCell"/>
</dbReference>
<dbReference type="PROSITE" id="PS00501">
    <property type="entry name" value="SPASE_I_1"/>
    <property type="match status" value="1"/>
</dbReference>
<dbReference type="InterPro" id="IPR019756">
    <property type="entry name" value="Pept_S26A_signal_pept_1_Ser-AS"/>
</dbReference>
<keyword evidence="6 8" id="KW-0378">Hydrolase</keyword>
<dbReference type="PANTHER" id="PTHR43390:SF1">
    <property type="entry name" value="CHLOROPLAST PROCESSING PEPTIDASE"/>
    <property type="match status" value="1"/>
</dbReference>
<sequence length="256" mass="29186">MNDKANMAQQQPEKHEAMVLLKDLVVIVVFFLIFTTFGWSSFHIPSGSMEPTLEVGDRIFVSKLSYGYNRYSVPFDPGIVPEGRLFDDAPERGDVVVFTLPYKGSNDFIKRVIGLPGDTVQITRGRLFINGEMAPRTFIRDVNYTDYQGIDRRAREYVEELPNGVKHRIYERHDDGAPRVDNTKLFVVPEGHYFMMGDNRDGSADSRYLDDMGFVAHKYLVGRAQITTFSLYDCDQGKDVFCPIGIPLGRFFNVID</sequence>
<dbReference type="PROSITE" id="PS00760">
    <property type="entry name" value="SPASE_I_2"/>
    <property type="match status" value="1"/>
</dbReference>
<dbReference type="NCBIfam" id="TIGR02227">
    <property type="entry name" value="sigpep_I_bact"/>
    <property type="match status" value="1"/>
</dbReference>
<dbReference type="GO" id="GO:0004252">
    <property type="term" value="F:serine-type endopeptidase activity"/>
    <property type="evidence" value="ECO:0007669"/>
    <property type="project" value="InterPro"/>
</dbReference>
<dbReference type="InterPro" id="IPR000223">
    <property type="entry name" value="Pept_S26A_signal_pept_1"/>
</dbReference>
<evidence type="ECO:0000256" key="1">
    <source>
        <dbReference type="ARBA" id="ARBA00000677"/>
    </source>
</evidence>
<comment type="similarity">
    <text evidence="2 9">Belongs to the peptidase S26 family.</text>
</comment>
<dbReference type="EC" id="3.4.21.89" evidence="3 8"/>
<dbReference type="GO" id="GO:0009003">
    <property type="term" value="F:signal peptidase activity"/>
    <property type="evidence" value="ECO:0007669"/>
    <property type="project" value="UniProtKB-EC"/>
</dbReference>
<dbReference type="InterPro" id="IPR019758">
    <property type="entry name" value="Pept_S26A_signal_pept_1_CS"/>
</dbReference>
<dbReference type="CDD" id="cd06530">
    <property type="entry name" value="S26_SPase_I"/>
    <property type="match status" value="1"/>
</dbReference>
<evidence type="ECO:0000313" key="12">
    <source>
        <dbReference type="Proteomes" id="UP000183685"/>
    </source>
</evidence>
<keyword evidence="8" id="KW-0472">Membrane</keyword>
<dbReference type="Gene3D" id="2.10.109.10">
    <property type="entry name" value="Umud Fragment, subunit A"/>
    <property type="match status" value="1"/>
</dbReference>
<gene>
    <name evidence="11" type="ORF">SAMN04488071_0268</name>
</gene>
<name>A0A1G6TKC7_9PROT</name>
<dbReference type="InterPro" id="IPR036286">
    <property type="entry name" value="LexA/Signal_pep-like_sf"/>
</dbReference>
<dbReference type="PANTHER" id="PTHR43390">
    <property type="entry name" value="SIGNAL PEPTIDASE I"/>
    <property type="match status" value="1"/>
</dbReference>
<comment type="catalytic activity">
    <reaction evidence="1 8">
        <text>Cleavage of hydrophobic, N-terminal signal or leader sequences from secreted and periplasmic proteins.</text>
        <dbReference type="EC" id="3.4.21.89"/>
    </reaction>
</comment>
<comment type="subcellular location">
    <subcellularLocation>
        <location evidence="9">Membrane</location>
        <topology evidence="9">Single-pass type II membrane protein</topology>
    </subcellularLocation>
</comment>
<dbReference type="InterPro" id="IPR019757">
    <property type="entry name" value="Pept_S26A_signal_pept_1_Lys-AS"/>
</dbReference>
<evidence type="ECO:0000256" key="2">
    <source>
        <dbReference type="ARBA" id="ARBA00009370"/>
    </source>
</evidence>
<evidence type="ECO:0000256" key="4">
    <source>
        <dbReference type="ARBA" id="ARBA00019232"/>
    </source>
</evidence>
<evidence type="ECO:0000256" key="7">
    <source>
        <dbReference type="PIRSR" id="PIRSR600223-1"/>
    </source>
</evidence>
<dbReference type="SUPFAM" id="SSF51306">
    <property type="entry name" value="LexA/Signal peptidase"/>
    <property type="match status" value="1"/>
</dbReference>
<keyword evidence="8" id="KW-1133">Transmembrane helix</keyword>
<proteinExistence type="inferred from homology"/>
<dbReference type="STRING" id="637679.GCA_001550055_00621"/>
<evidence type="ECO:0000256" key="5">
    <source>
        <dbReference type="ARBA" id="ARBA00022670"/>
    </source>
</evidence>
<dbReference type="OrthoDB" id="9815782at2"/>
<evidence type="ECO:0000313" key="11">
    <source>
        <dbReference type="EMBL" id="SDD29548.1"/>
    </source>
</evidence>
<evidence type="ECO:0000256" key="9">
    <source>
        <dbReference type="RuleBase" id="RU362042"/>
    </source>
</evidence>
<evidence type="ECO:0000259" key="10">
    <source>
        <dbReference type="Pfam" id="PF10502"/>
    </source>
</evidence>
<dbReference type="AlphaFoldDB" id="A0A1G6TKC7"/>
<evidence type="ECO:0000256" key="6">
    <source>
        <dbReference type="ARBA" id="ARBA00022801"/>
    </source>
</evidence>
<feature type="active site" evidence="7">
    <location>
        <position position="48"/>
    </location>
</feature>
<dbReference type="EMBL" id="FNAK01000001">
    <property type="protein sequence ID" value="SDD29548.1"/>
    <property type="molecule type" value="Genomic_DNA"/>
</dbReference>
<feature type="transmembrane region" description="Helical" evidence="8">
    <location>
        <begin position="20"/>
        <end position="42"/>
    </location>
</feature>
<reference evidence="11 12" key="1">
    <citation type="submission" date="2016-10" db="EMBL/GenBank/DDBJ databases">
        <authorList>
            <person name="de Groot N.N."/>
        </authorList>
    </citation>
    <scope>NUCLEOTIDE SEQUENCE [LARGE SCALE GENOMIC DNA]</scope>
    <source>
        <strain evidence="11 12">CGMCC 1.9109</strain>
    </source>
</reference>
<protein>
    <recommendedName>
        <fullName evidence="4 8">Signal peptidase I</fullName>
        <ecNumber evidence="3 8">3.4.21.89</ecNumber>
    </recommendedName>
</protein>
<dbReference type="PROSITE" id="PS00761">
    <property type="entry name" value="SPASE_I_3"/>
    <property type="match status" value="1"/>
</dbReference>
<keyword evidence="12" id="KW-1185">Reference proteome</keyword>
<accession>A0A1G6TKC7</accession>
<keyword evidence="8" id="KW-0812">Transmembrane</keyword>
<dbReference type="GO" id="GO:0006465">
    <property type="term" value="P:signal peptide processing"/>
    <property type="evidence" value="ECO:0007669"/>
    <property type="project" value="InterPro"/>
</dbReference>
<evidence type="ECO:0000256" key="3">
    <source>
        <dbReference type="ARBA" id="ARBA00013208"/>
    </source>
</evidence>
<evidence type="ECO:0000256" key="8">
    <source>
        <dbReference type="RuleBase" id="RU003993"/>
    </source>
</evidence>
<dbReference type="Proteomes" id="UP000183685">
    <property type="component" value="Unassembled WGS sequence"/>
</dbReference>
<feature type="domain" description="Peptidase S26" evidence="10">
    <location>
        <begin position="21"/>
        <end position="227"/>
    </location>
</feature>
<feature type="active site" evidence="7">
    <location>
        <position position="110"/>
    </location>
</feature>
<dbReference type="InterPro" id="IPR019533">
    <property type="entry name" value="Peptidase_S26"/>
</dbReference>
<dbReference type="PRINTS" id="PR00727">
    <property type="entry name" value="LEADERPTASE"/>
</dbReference>
<dbReference type="RefSeq" id="WP_068308744.1">
    <property type="nucleotide sequence ID" value="NZ_FNAK01000001.1"/>
</dbReference>
<keyword evidence="5 8" id="KW-0645">Protease</keyword>
<organism evidence="11 12">
    <name type="scientific">Kordiimonas lacus</name>
    <dbReference type="NCBI Taxonomy" id="637679"/>
    <lineage>
        <taxon>Bacteria</taxon>
        <taxon>Pseudomonadati</taxon>
        <taxon>Pseudomonadota</taxon>
        <taxon>Alphaproteobacteria</taxon>
        <taxon>Kordiimonadales</taxon>
        <taxon>Kordiimonadaceae</taxon>
        <taxon>Kordiimonas</taxon>
    </lineage>
</organism>